<keyword evidence="9" id="KW-0175">Coiled coil</keyword>
<dbReference type="GO" id="GO:0005524">
    <property type="term" value="F:ATP binding"/>
    <property type="evidence" value="ECO:0007669"/>
    <property type="project" value="UniProtKB-KW"/>
</dbReference>
<dbReference type="GO" id="GO:0000155">
    <property type="term" value="F:phosphorelay sensor kinase activity"/>
    <property type="evidence" value="ECO:0007669"/>
    <property type="project" value="InterPro"/>
</dbReference>
<dbReference type="InterPro" id="IPR004358">
    <property type="entry name" value="Sig_transdc_His_kin-like_C"/>
</dbReference>
<organism evidence="11 12">
    <name type="scientific">Leptospira brenneri</name>
    <dbReference type="NCBI Taxonomy" id="2023182"/>
    <lineage>
        <taxon>Bacteria</taxon>
        <taxon>Pseudomonadati</taxon>
        <taxon>Spirochaetota</taxon>
        <taxon>Spirochaetia</taxon>
        <taxon>Leptospirales</taxon>
        <taxon>Leptospiraceae</taxon>
        <taxon>Leptospira</taxon>
    </lineage>
</organism>
<dbReference type="Pfam" id="PF01590">
    <property type="entry name" value="GAF"/>
    <property type="match status" value="1"/>
</dbReference>
<dbReference type="AlphaFoldDB" id="A0A2M9Y2F3"/>
<dbReference type="CDD" id="cd00082">
    <property type="entry name" value="HisKA"/>
    <property type="match status" value="1"/>
</dbReference>
<dbReference type="InterPro" id="IPR036890">
    <property type="entry name" value="HATPase_C_sf"/>
</dbReference>
<dbReference type="Pfam" id="PF02518">
    <property type="entry name" value="HATPase_c"/>
    <property type="match status" value="1"/>
</dbReference>
<dbReference type="InterPro" id="IPR029016">
    <property type="entry name" value="GAF-like_dom_sf"/>
</dbReference>
<evidence type="ECO:0000256" key="4">
    <source>
        <dbReference type="ARBA" id="ARBA00022679"/>
    </source>
</evidence>
<name>A0A2M9Y2F3_9LEPT</name>
<evidence type="ECO:0000256" key="5">
    <source>
        <dbReference type="ARBA" id="ARBA00022741"/>
    </source>
</evidence>
<dbReference type="OrthoDB" id="342758at2"/>
<keyword evidence="8" id="KW-0902">Two-component regulatory system</keyword>
<evidence type="ECO:0000259" key="10">
    <source>
        <dbReference type="PROSITE" id="PS50109"/>
    </source>
</evidence>
<gene>
    <name evidence="11" type="ORF">EHQ30_17935</name>
</gene>
<dbReference type="SUPFAM" id="SSF47384">
    <property type="entry name" value="Homodimeric domain of signal transducing histidine kinase"/>
    <property type="match status" value="1"/>
</dbReference>
<evidence type="ECO:0000256" key="8">
    <source>
        <dbReference type="ARBA" id="ARBA00023012"/>
    </source>
</evidence>
<sequence length="552" mass="63146">MKGLEKELNRARAEQRILAQVSSHPAIRSGEILIFARFITKSVSELLGIERVGVWLFNETKDELLNVDTFFLSKGEHGSGGILKEQEFREEFQYLVTEKYVDASDPYTDPRTKGFIESYLKPNNITAMLDGVIRMGEELIGTLCFEHVGKPHSWEENEIIFCSQLGDQIALTVSNLRKNEINKELQAREKELRELNESLERLVEERTKNLKITNAELEVTITSLQKTQAQLILSEKMASLGQLVAGIAHEINNPIAAIHASAQNLKQSLFDSELSLFQKELKDLLPSLEKQKLFLNCLDVLKTRVEMVSGKERMRRRKEIESWLKSKSIPESFSYQLIDSGFELPILEEFEILFQDSDVFAIVSLLAEEITVYQSLSIMQLAVERASKMTFALKNFARFEVSSSPVRTNLEENIETVITLYQNQFKKKVTLVREYASIPLIEGYPEELLHLWTNLIYNGLQAMTFFGEMKIRTEVFQGMVRVTVEDSGSGIPFDVQSRIFEPFFTTKPSGEGSGLGLDICRKIVERHNGRIHFETRPGKTKFFVDLPFFLKT</sequence>
<evidence type="ECO:0000256" key="9">
    <source>
        <dbReference type="SAM" id="Coils"/>
    </source>
</evidence>
<accession>A0A2M9Y2F3</accession>
<dbReference type="RefSeq" id="WP_100790874.1">
    <property type="nucleotide sequence ID" value="NZ_NPDQ01000004.1"/>
</dbReference>
<dbReference type="Gene3D" id="1.10.287.130">
    <property type="match status" value="1"/>
</dbReference>
<dbReference type="PRINTS" id="PR00344">
    <property type="entry name" value="BCTRLSENSOR"/>
</dbReference>
<proteinExistence type="predicted"/>
<comment type="caution">
    <text evidence="11">The sequence shown here is derived from an EMBL/GenBank/DDBJ whole genome shotgun (WGS) entry which is preliminary data.</text>
</comment>
<protein>
    <recommendedName>
        <fullName evidence="2">histidine kinase</fullName>
        <ecNumber evidence="2">2.7.13.3</ecNumber>
    </recommendedName>
</protein>
<dbReference type="InterPro" id="IPR003661">
    <property type="entry name" value="HisK_dim/P_dom"/>
</dbReference>
<dbReference type="SUPFAM" id="SSF55781">
    <property type="entry name" value="GAF domain-like"/>
    <property type="match status" value="1"/>
</dbReference>
<keyword evidence="5" id="KW-0547">Nucleotide-binding</keyword>
<dbReference type="SMART" id="SM00065">
    <property type="entry name" value="GAF"/>
    <property type="match status" value="1"/>
</dbReference>
<evidence type="ECO:0000256" key="7">
    <source>
        <dbReference type="ARBA" id="ARBA00022840"/>
    </source>
</evidence>
<dbReference type="SMART" id="SM00387">
    <property type="entry name" value="HATPase_c"/>
    <property type="match status" value="1"/>
</dbReference>
<evidence type="ECO:0000313" key="11">
    <source>
        <dbReference type="EMBL" id="TGK92058.1"/>
    </source>
</evidence>
<evidence type="ECO:0000313" key="12">
    <source>
        <dbReference type="Proteomes" id="UP000297891"/>
    </source>
</evidence>
<comment type="catalytic activity">
    <reaction evidence="1">
        <text>ATP + protein L-histidine = ADP + protein N-phospho-L-histidine.</text>
        <dbReference type="EC" id="2.7.13.3"/>
    </reaction>
</comment>
<dbReference type="PROSITE" id="PS50109">
    <property type="entry name" value="HIS_KIN"/>
    <property type="match status" value="1"/>
</dbReference>
<dbReference type="SUPFAM" id="SSF55874">
    <property type="entry name" value="ATPase domain of HSP90 chaperone/DNA topoisomerase II/histidine kinase"/>
    <property type="match status" value="1"/>
</dbReference>
<dbReference type="InterPro" id="IPR003018">
    <property type="entry name" value="GAF"/>
</dbReference>
<keyword evidence="3" id="KW-0597">Phosphoprotein</keyword>
<dbReference type="PANTHER" id="PTHR43065:SF10">
    <property type="entry name" value="PEROXIDE STRESS-ACTIVATED HISTIDINE KINASE MAK3"/>
    <property type="match status" value="1"/>
</dbReference>
<dbReference type="InterPro" id="IPR005467">
    <property type="entry name" value="His_kinase_dom"/>
</dbReference>
<evidence type="ECO:0000256" key="6">
    <source>
        <dbReference type="ARBA" id="ARBA00022777"/>
    </source>
</evidence>
<dbReference type="Gene3D" id="3.30.450.40">
    <property type="match status" value="1"/>
</dbReference>
<dbReference type="InterPro" id="IPR036097">
    <property type="entry name" value="HisK_dim/P_sf"/>
</dbReference>
<keyword evidence="7" id="KW-0067">ATP-binding</keyword>
<dbReference type="PANTHER" id="PTHR43065">
    <property type="entry name" value="SENSOR HISTIDINE KINASE"/>
    <property type="match status" value="1"/>
</dbReference>
<dbReference type="Pfam" id="PF00512">
    <property type="entry name" value="HisKA"/>
    <property type="match status" value="1"/>
</dbReference>
<dbReference type="EMBL" id="RQFP01000014">
    <property type="protein sequence ID" value="TGK92058.1"/>
    <property type="molecule type" value="Genomic_DNA"/>
</dbReference>
<keyword evidence="12" id="KW-1185">Reference proteome</keyword>
<dbReference type="InterPro" id="IPR003594">
    <property type="entry name" value="HATPase_dom"/>
</dbReference>
<keyword evidence="4" id="KW-0808">Transferase</keyword>
<evidence type="ECO:0000256" key="1">
    <source>
        <dbReference type="ARBA" id="ARBA00000085"/>
    </source>
</evidence>
<feature type="domain" description="Histidine kinase" evidence="10">
    <location>
        <begin position="383"/>
        <end position="550"/>
    </location>
</feature>
<dbReference type="Proteomes" id="UP000297891">
    <property type="component" value="Unassembled WGS sequence"/>
</dbReference>
<evidence type="ECO:0000256" key="2">
    <source>
        <dbReference type="ARBA" id="ARBA00012438"/>
    </source>
</evidence>
<dbReference type="Gene3D" id="3.30.565.10">
    <property type="entry name" value="Histidine kinase-like ATPase, C-terminal domain"/>
    <property type="match status" value="1"/>
</dbReference>
<keyword evidence="6 11" id="KW-0418">Kinase</keyword>
<reference evidence="11" key="1">
    <citation type="journal article" date="2019" name="PLoS Negl. Trop. Dis.">
        <title>Revisiting the worldwide diversity of Leptospira species in the environment.</title>
        <authorList>
            <person name="Vincent A.T."/>
            <person name="Schiettekatte O."/>
            <person name="Bourhy P."/>
            <person name="Veyrier F.J."/>
            <person name="Picardeau M."/>
        </authorList>
    </citation>
    <scope>NUCLEOTIDE SEQUENCE [LARGE SCALE GENOMIC DNA]</scope>
    <source>
        <strain evidence="11">201800277</strain>
    </source>
</reference>
<feature type="coiled-coil region" evidence="9">
    <location>
        <begin position="178"/>
        <end position="216"/>
    </location>
</feature>
<dbReference type="EC" id="2.7.13.3" evidence="2"/>
<evidence type="ECO:0000256" key="3">
    <source>
        <dbReference type="ARBA" id="ARBA00022553"/>
    </source>
</evidence>